<accession>A0A7D9H076</accession>
<evidence type="ECO:0000256" key="9">
    <source>
        <dbReference type="ARBA" id="ARBA00029902"/>
    </source>
</evidence>
<evidence type="ECO:0000256" key="6">
    <source>
        <dbReference type="ARBA" id="ARBA00022655"/>
    </source>
</evidence>
<keyword evidence="14" id="KW-1185">Reference proteome</keyword>
<evidence type="ECO:0000313" key="14">
    <source>
        <dbReference type="Proteomes" id="UP000478008"/>
    </source>
</evidence>
<dbReference type="NCBIfam" id="TIGR00125">
    <property type="entry name" value="cyt_tran_rel"/>
    <property type="match status" value="1"/>
</dbReference>
<evidence type="ECO:0000256" key="2">
    <source>
        <dbReference type="ARBA" id="ARBA00009256"/>
    </source>
</evidence>
<dbReference type="InterPro" id="IPR004821">
    <property type="entry name" value="Cyt_trans-like"/>
</dbReference>
<dbReference type="AlphaFoldDB" id="A0A7D9H076"/>
<dbReference type="CDD" id="cd00560">
    <property type="entry name" value="PanC"/>
    <property type="match status" value="1"/>
</dbReference>
<name>A0A7D9H076_DEKBR</name>
<evidence type="ECO:0000313" key="15">
    <source>
        <dbReference type="Proteomes" id="UP000568158"/>
    </source>
</evidence>
<comment type="pathway">
    <text evidence="1">Cofactor biosynthesis; (R)-pantothenate biosynthesis; (R)-pantothenate from (R)-pantoate and beta-alanine: step 1/1.</text>
</comment>
<dbReference type="Proteomes" id="UP000478008">
    <property type="component" value="Unassembled WGS sequence"/>
</dbReference>
<dbReference type="GO" id="GO:0015940">
    <property type="term" value="P:pantothenate biosynthetic process"/>
    <property type="evidence" value="ECO:0007669"/>
    <property type="project" value="UniProtKB-UniPathway"/>
</dbReference>
<dbReference type="Proteomes" id="UP000568158">
    <property type="component" value="Unassembled WGS sequence"/>
</dbReference>
<dbReference type="PANTHER" id="PTHR21299">
    <property type="entry name" value="CYTIDYLATE KINASE/PANTOATE-BETA-ALANINE LIGASE"/>
    <property type="match status" value="1"/>
</dbReference>
<dbReference type="GO" id="GO:0005524">
    <property type="term" value="F:ATP binding"/>
    <property type="evidence" value="ECO:0007669"/>
    <property type="project" value="UniProtKB-KW"/>
</dbReference>
<evidence type="ECO:0000256" key="8">
    <source>
        <dbReference type="ARBA" id="ARBA00022840"/>
    </source>
</evidence>
<dbReference type="EC" id="6.3.2.1" evidence="3"/>
<dbReference type="SUPFAM" id="SSF52374">
    <property type="entry name" value="Nucleotidylyl transferase"/>
    <property type="match status" value="1"/>
</dbReference>
<dbReference type="Gene3D" id="3.30.1300.10">
    <property type="entry name" value="Pantoate-beta-alanine ligase, C-terminal domain"/>
    <property type="match status" value="1"/>
</dbReference>
<comment type="catalytic activity">
    <reaction evidence="11">
        <text>(R)-pantoate + beta-alanine + ATP = (R)-pantothenate + AMP + diphosphate + H(+)</text>
        <dbReference type="Rhea" id="RHEA:10912"/>
        <dbReference type="ChEBI" id="CHEBI:15378"/>
        <dbReference type="ChEBI" id="CHEBI:15980"/>
        <dbReference type="ChEBI" id="CHEBI:29032"/>
        <dbReference type="ChEBI" id="CHEBI:30616"/>
        <dbReference type="ChEBI" id="CHEBI:33019"/>
        <dbReference type="ChEBI" id="CHEBI:57966"/>
        <dbReference type="ChEBI" id="CHEBI:456215"/>
        <dbReference type="EC" id="6.3.2.1"/>
    </reaction>
</comment>
<dbReference type="InterPro" id="IPR042176">
    <property type="entry name" value="Pantoate_ligase_C"/>
</dbReference>
<dbReference type="EMBL" id="JABCYN010000043">
    <property type="protein sequence ID" value="KAF6007177.1"/>
    <property type="molecule type" value="Genomic_DNA"/>
</dbReference>
<dbReference type="UniPathway" id="UPA00028">
    <property type="reaction ID" value="UER00005"/>
</dbReference>
<dbReference type="GO" id="GO:0004592">
    <property type="term" value="F:pantoate-beta-alanine ligase activity"/>
    <property type="evidence" value="ECO:0007669"/>
    <property type="project" value="UniProtKB-EC"/>
</dbReference>
<dbReference type="InterPro" id="IPR014729">
    <property type="entry name" value="Rossmann-like_a/b/a_fold"/>
</dbReference>
<proteinExistence type="inferred from homology"/>
<gene>
    <name evidence="13" type="primary">PAN6</name>
    <name evidence="13" type="ORF">DEBR0S1_33804G</name>
    <name evidence="12" type="ORF">HII12_004697</name>
</gene>
<evidence type="ECO:0000313" key="13">
    <source>
        <dbReference type="EMBL" id="VUG17127.1"/>
    </source>
</evidence>
<dbReference type="HAMAP" id="MF_00158">
    <property type="entry name" value="PanC"/>
    <property type="match status" value="1"/>
</dbReference>
<evidence type="ECO:0000256" key="10">
    <source>
        <dbReference type="ARBA" id="ARBA00032806"/>
    </source>
</evidence>
<evidence type="ECO:0000256" key="5">
    <source>
        <dbReference type="ARBA" id="ARBA00022598"/>
    </source>
</evidence>
<comment type="similarity">
    <text evidence="2">Belongs to the pantothenate synthetase family.</text>
</comment>
<organism evidence="13 14">
    <name type="scientific">Dekkera bruxellensis</name>
    <name type="common">Brettanomyces custersii</name>
    <dbReference type="NCBI Taxonomy" id="5007"/>
    <lineage>
        <taxon>Eukaryota</taxon>
        <taxon>Fungi</taxon>
        <taxon>Dikarya</taxon>
        <taxon>Ascomycota</taxon>
        <taxon>Saccharomycotina</taxon>
        <taxon>Pichiomycetes</taxon>
        <taxon>Pichiales</taxon>
        <taxon>Pichiaceae</taxon>
        <taxon>Brettanomyces</taxon>
    </lineage>
</organism>
<dbReference type="Gene3D" id="3.40.50.620">
    <property type="entry name" value="HUPs"/>
    <property type="match status" value="1"/>
</dbReference>
<evidence type="ECO:0000313" key="12">
    <source>
        <dbReference type="EMBL" id="KAF6007177.1"/>
    </source>
</evidence>
<keyword evidence="5" id="KW-0436">Ligase</keyword>
<protein>
    <recommendedName>
        <fullName evidence="4">Pantoate--beta-alanine ligase</fullName>
        <ecNumber evidence="3">6.3.2.1</ecNumber>
    </recommendedName>
    <alternativeName>
        <fullName evidence="10">Pantoate-activating enzyme</fullName>
    </alternativeName>
    <alternativeName>
        <fullName evidence="9">Pantothenate synthetase</fullName>
    </alternativeName>
</protein>
<evidence type="ECO:0000256" key="7">
    <source>
        <dbReference type="ARBA" id="ARBA00022741"/>
    </source>
</evidence>
<evidence type="ECO:0000256" key="1">
    <source>
        <dbReference type="ARBA" id="ARBA00004990"/>
    </source>
</evidence>
<dbReference type="Pfam" id="PF02569">
    <property type="entry name" value="Pantoate_ligase"/>
    <property type="match status" value="1"/>
</dbReference>
<dbReference type="EMBL" id="CABFWN010000001">
    <property type="protein sequence ID" value="VUG17127.1"/>
    <property type="molecule type" value="Genomic_DNA"/>
</dbReference>
<sequence>MSIPVVRTVKEVREYRERWRKEGQKVGFVPTMGFLHQGHQSLVKKSLSENDATVVSIFVNPSQFAPGEDLDAYPRNLEHDLGVLAEVGGPNQSVSLVFAPTVSEIYPSGIPLDVASQKGAFVNVVGVAEQLEGKCRPAFFRGVTTVLAKLFNIVEPNNAYFGQKDVQQTIVVRKMVADLFFNMKITVLPIIRAESGLARSSRNAYLSDSVKERATCLFKSLKAAKNEYKTKHECSVAKLTQLVRQTIESASSKFTIDYIAFNDPDDLHYLESIDASVGCILSMAVYVPNDFQDQSKGTTRLIDNSIFGPLRG</sequence>
<evidence type="ECO:0000256" key="4">
    <source>
        <dbReference type="ARBA" id="ARBA00015647"/>
    </source>
</evidence>
<evidence type="ECO:0000256" key="3">
    <source>
        <dbReference type="ARBA" id="ARBA00012219"/>
    </source>
</evidence>
<reference evidence="13 14" key="1">
    <citation type="submission" date="2019-07" db="EMBL/GenBank/DDBJ databases">
        <authorList>
            <person name="Friedrich A."/>
            <person name="Schacherer J."/>
        </authorList>
    </citation>
    <scope>NUCLEOTIDE SEQUENCE [LARGE SCALE GENOMIC DNA]</scope>
</reference>
<keyword evidence="7" id="KW-0547">Nucleotide-binding</keyword>
<dbReference type="FunFam" id="3.40.50.620:FF:000013">
    <property type="entry name" value="Pantothenate synthetase"/>
    <property type="match status" value="1"/>
</dbReference>
<dbReference type="NCBIfam" id="TIGR00018">
    <property type="entry name" value="panC"/>
    <property type="match status" value="1"/>
</dbReference>
<dbReference type="PANTHER" id="PTHR21299:SF1">
    <property type="entry name" value="PANTOATE--BETA-ALANINE LIGASE"/>
    <property type="match status" value="1"/>
</dbReference>
<dbReference type="InterPro" id="IPR003721">
    <property type="entry name" value="Pantoate_ligase"/>
</dbReference>
<evidence type="ECO:0000256" key="11">
    <source>
        <dbReference type="ARBA" id="ARBA00048258"/>
    </source>
</evidence>
<reference evidence="12 15" key="2">
    <citation type="journal article" date="2020" name="Appl. Microbiol. Biotechnol.">
        <title>Targeted gene deletion in Brettanomyces bruxellensis with an expression-free CRISPR-Cas9 system.</title>
        <authorList>
            <person name="Varela C."/>
            <person name="Bartel C."/>
            <person name="Onetto C."/>
            <person name="Borneman A."/>
        </authorList>
    </citation>
    <scope>NUCLEOTIDE SEQUENCE [LARGE SCALE GENOMIC DNA]</scope>
    <source>
        <strain evidence="12 15">AWRI1613</strain>
    </source>
</reference>
<keyword evidence="8" id="KW-0067">ATP-binding</keyword>
<keyword evidence="6" id="KW-0566">Pantothenate biosynthesis</keyword>